<evidence type="ECO:0000313" key="2">
    <source>
        <dbReference type="Proteomes" id="UP000828390"/>
    </source>
</evidence>
<accession>A0A9D4IJU3</accession>
<keyword evidence="2" id="KW-1185">Reference proteome</keyword>
<reference evidence="1" key="1">
    <citation type="journal article" date="2019" name="bioRxiv">
        <title>The Genome of the Zebra Mussel, Dreissena polymorpha: A Resource for Invasive Species Research.</title>
        <authorList>
            <person name="McCartney M.A."/>
            <person name="Auch B."/>
            <person name="Kono T."/>
            <person name="Mallez S."/>
            <person name="Zhang Y."/>
            <person name="Obille A."/>
            <person name="Becker A."/>
            <person name="Abrahante J.E."/>
            <person name="Garbe J."/>
            <person name="Badalamenti J.P."/>
            <person name="Herman A."/>
            <person name="Mangelson H."/>
            <person name="Liachko I."/>
            <person name="Sullivan S."/>
            <person name="Sone E.D."/>
            <person name="Koren S."/>
            <person name="Silverstein K.A.T."/>
            <person name="Beckman K.B."/>
            <person name="Gohl D.M."/>
        </authorList>
    </citation>
    <scope>NUCLEOTIDE SEQUENCE</scope>
    <source>
        <strain evidence="1">Duluth1</strain>
        <tissue evidence="1">Whole animal</tissue>
    </source>
</reference>
<comment type="caution">
    <text evidence="1">The sequence shown here is derived from an EMBL/GenBank/DDBJ whole genome shotgun (WGS) entry which is preliminary data.</text>
</comment>
<dbReference type="Proteomes" id="UP000828390">
    <property type="component" value="Unassembled WGS sequence"/>
</dbReference>
<proteinExistence type="predicted"/>
<reference evidence="1" key="2">
    <citation type="submission" date="2020-11" db="EMBL/GenBank/DDBJ databases">
        <authorList>
            <person name="McCartney M.A."/>
            <person name="Auch B."/>
            <person name="Kono T."/>
            <person name="Mallez S."/>
            <person name="Becker A."/>
            <person name="Gohl D.M."/>
            <person name="Silverstein K.A.T."/>
            <person name="Koren S."/>
            <person name="Bechman K.B."/>
            <person name="Herman A."/>
            <person name="Abrahante J.E."/>
            <person name="Garbe J."/>
        </authorList>
    </citation>
    <scope>NUCLEOTIDE SEQUENCE</scope>
    <source>
        <strain evidence="1">Duluth1</strain>
        <tissue evidence="1">Whole animal</tissue>
    </source>
</reference>
<dbReference type="EMBL" id="JAIWYP010000009">
    <property type="protein sequence ID" value="KAH3774273.1"/>
    <property type="molecule type" value="Genomic_DNA"/>
</dbReference>
<evidence type="ECO:0000313" key="1">
    <source>
        <dbReference type="EMBL" id="KAH3774273.1"/>
    </source>
</evidence>
<sequence length="89" mass="9974">MSIGDAECRDVVGVCFLSSQTVFLDKCWMLTATGEDLLHTYYMPDTSNHFDILGLNPETEFTLRLNIQTPGTPVQQTDFLTTQTGKLLQ</sequence>
<dbReference type="AlphaFoldDB" id="A0A9D4IJU3"/>
<gene>
    <name evidence="1" type="ORF">DPMN_175649</name>
</gene>
<organism evidence="1 2">
    <name type="scientific">Dreissena polymorpha</name>
    <name type="common">Zebra mussel</name>
    <name type="synonym">Mytilus polymorpha</name>
    <dbReference type="NCBI Taxonomy" id="45954"/>
    <lineage>
        <taxon>Eukaryota</taxon>
        <taxon>Metazoa</taxon>
        <taxon>Spiralia</taxon>
        <taxon>Lophotrochozoa</taxon>
        <taxon>Mollusca</taxon>
        <taxon>Bivalvia</taxon>
        <taxon>Autobranchia</taxon>
        <taxon>Heteroconchia</taxon>
        <taxon>Euheterodonta</taxon>
        <taxon>Imparidentia</taxon>
        <taxon>Neoheterodontei</taxon>
        <taxon>Myida</taxon>
        <taxon>Dreissenoidea</taxon>
        <taxon>Dreissenidae</taxon>
        <taxon>Dreissena</taxon>
    </lineage>
</organism>
<name>A0A9D4IJU3_DREPO</name>
<protein>
    <submittedName>
        <fullName evidence="1">Uncharacterized protein</fullName>
    </submittedName>
</protein>